<proteinExistence type="predicted"/>
<accession>A0A1H3L1M2</accession>
<dbReference type="AlphaFoldDB" id="A0A1H3L1M2"/>
<dbReference type="EMBL" id="FNOT01000015">
    <property type="protein sequence ID" value="SDY96968.1"/>
    <property type="molecule type" value="Genomic_DNA"/>
</dbReference>
<organism evidence="2 4">
    <name type="scientific">Geodermatophilus africanus</name>
    <dbReference type="NCBI Taxonomy" id="1137993"/>
    <lineage>
        <taxon>Bacteria</taxon>
        <taxon>Bacillati</taxon>
        <taxon>Actinomycetota</taxon>
        <taxon>Actinomycetes</taxon>
        <taxon>Geodermatophilales</taxon>
        <taxon>Geodermatophilaceae</taxon>
        <taxon>Geodermatophilus</taxon>
    </lineage>
</organism>
<reference evidence="4" key="1">
    <citation type="submission" date="2016-10" db="EMBL/GenBank/DDBJ databases">
        <authorList>
            <person name="Varghese N."/>
            <person name="Submissions S."/>
        </authorList>
    </citation>
    <scope>NUCLEOTIDE SEQUENCE [LARGE SCALE GENOMIC DNA]</scope>
    <source>
        <strain evidence="4">DSM 45422</strain>
    </source>
</reference>
<dbReference type="Proteomes" id="UP000198921">
    <property type="component" value="Unassembled WGS sequence"/>
</dbReference>
<dbReference type="EMBL" id="FNOT01000008">
    <property type="protein sequence ID" value="SDY58407.1"/>
    <property type="molecule type" value="Genomic_DNA"/>
</dbReference>
<feature type="region of interest" description="Disordered" evidence="1">
    <location>
        <begin position="1"/>
        <end position="111"/>
    </location>
</feature>
<dbReference type="STRING" id="1137993.SAMN05660209_03238"/>
<gene>
    <name evidence="2" type="ORF">SAMN05660209_03238</name>
    <name evidence="3" type="ORF">SAMN05660209_04209</name>
</gene>
<feature type="compositionally biased region" description="Basic and acidic residues" evidence="1">
    <location>
        <begin position="1"/>
        <end position="24"/>
    </location>
</feature>
<feature type="compositionally biased region" description="Pro residues" evidence="1">
    <location>
        <begin position="75"/>
        <end position="91"/>
    </location>
</feature>
<evidence type="ECO:0000313" key="2">
    <source>
        <dbReference type="EMBL" id="SDY58407.1"/>
    </source>
</evidence>
<dbReference type="RefSeq" id="WP_091158331.1">
    <property type="nucleotide sequence ID" value="NZ_FNOT01000008.1"/>
</dbReference>
<sequence>MSSPRDRDGFEQRPDDGSGWREPGHLGGAGGSGGQPPAEQIPGQQPPADGPAADRPAESGGSESGGSTAWQPPGWDLPPAAPERPAQPPAAGPQTAGEQPVPGGLFGSRRPRRPSELEQVFAYQGDAVGAQGWAVQQGWAISDGTAPEDAVLAELVRTAPVRATRDHRPAGVMRGRHGTLDLVAFDVLYASGRYAVPEYAVTAAPVLGILPPLRLSPARFWKHRTGGLVQVPSGDPAFDTRWVLLAADDGPAARALVGDATVRGLLLGTDDGDEFWTAAGADGGGLAGGYIAAIRPDGHRPQLIEHHARLLTAIVSALAPAL</sequence>
<evidence type="ECO:0000313" key="4">
    <source>
        <dbReference type="Proteomes" id="UP000198921"/>
    </source>
</evidence>
<feature type="compositionally biased region" description="Low complexity" evidence="1">
    <location>
        <begin position="50"/>
        <end position="67"/>
    </location>
</feature>
<dbReference type="OrthoDB" id="5193237at2"/>
<protein>
    <submittedName>
        <fullName evidence="2">Uncharacterized protein</fullName>
    </submittedName>
</protein>
<name>A0A1H3L1M2_9ACTN</name>
<evidence type="ECO:0000256" key="1">
    <source>
        <dbReference type="SAM" id="MobiDB-lite"/>
    </source>
</evidence>
<evidence type="ECO:0000313" key="3">
    <source>
        <dbReference type="EMBL" id="SDY96968.1"/>
    </source>
</evidence>
<keyword evidence="4" id="KW-1185">Reference proteome</keyword>
<reference evidence="2" key="2">
    <citation type="submission" date="2016-10" db="EMBL/GenBank/DDBJ databases">
        <authorList>
            <person name="de Groot N.N."/>
        </authorList>
    </citation>
    <scope>NUCLEOTIDE SEQUENCE [LARGE SCALE GENOMIC DNA]</scope>
    <source>
        <strain evidence="2">DSM 45422</strain>
    </source>
</reference>
<feature type="compositionally biased region" description="Gly residues" evidence="1">
    <location>
        <begin position="25"/>
        <end position="34"/>
    </location>
</feature>